<dbReference type="InterPro" id="IPR000086">
    <property type="entry name" value="NUDIX_hydrolase_dom"/>
</dbReference>
<accession>A0A3S0KIR9</accession>
<proteinExistence type="inferred from homology"/>
<dbReference type="EMBL" id="RXNR01000031">
    <property type="protein sequence ID" value="RTQ92505.1"/>
    <property type="molecule type" value="Genomic_DNA"/>
</dbReference>
<dbReference type="PROSITE" id="PS51462">
    <property type="entry name" value="NUDIX"/>
    <property type="match status" value="1"/>
</dbReference>
<dbReference type="Proteomes" id="UP000276349">
    <property type="component" value="Unassembled WGS sequence"/>
</dbReference>
<protein>
    <submittedName>
        <fullName evidence="3">NUDIX domain-containing protein</fullName>
    </submittedName>
</protein>
<name>A0A3S0KIR9_9BACI</name>
<dbReference type="Pfam" id="PF00293">
    <property type="entry name" value="NUDIX"/>
    <property type="match status" value="1"/>
</dbReference>
<feature type="domain" description="Nudix hydrolase" evidence="2">
    <location>
        <begin position="41"/>
        <end position="179"/>
    </location>
</feature>
<comment type="similarity">
    <text evidence="1">Belongs to the Nudix hydrolase family.</text>
</comment>
<dbReference type="Gene3D" id="3.90.79.10">
    <property type="entry name" value="Nucleoside Triphosphate Pyrophosphohydrolase"/>
    <property type="match status" value="1"/>
</dbReference>
<organism evidence="3 4">
    <name type="scientific">Lysinibacillus telephonicus</name>
    <dbReference type="NCBI Taxonomy" id="1714840"/>
    <lineage>
        <taxon>Bacteria</taxon>
        <taxon>Bacillati</taxon>
        <taxon>Bacillota</taxon>
        <taxon>Bacilli</taxon>
        <taxon>Bacillales</taxon>
        <taxon>Bacillaceae</taxon>
        <taxon>Lysinibacillus</taxon>
    </lineage>
</organism>
<dbReference type="PANTHER" id="PTHR43736">
    <property type="entry name" value="ADP-RIBOSE PYROPHOSPHATASE"/>
    <property type="match status" value="1"/>
</dbReference>
<dbReference type="AlphaFoldDB" id="A0A3S0KIR9"/>
<gene>
    <name evidence="3" type="ORF">EKG35_11905</name>
</gene>
<evidence type="ECO:0000256" key="1">
    <source>
        <dbReference type="ARBA" id="ARBA00005582"/>
    </source>
</evidence>
<reference evidence="3 4" key="1">
    <citation type="submission" date="2018-12" db="EMBL/GenBank/DDBJ databases">
        <authorList>
            <person name="Yu L."/>
        </authorList>
    </citation>
    <scope>NUCLEOTIDE SEQUENCE [LARGE SCALE GENOMIC DNA]</scope>
    <source>
        <strain evidence="3 4">S5H2222</strain>
    </source>
</reference>
<dbReference type="RefSeq" id="WP_126294687.1">
    <property type="nucleotide sequence ID" value="NZ_CP155468.1"/>
</dbReference>
<evidence type="ECO:0000259" key="2">
    <source>
        <dbReference type="PROSITE" id="PS51462"/>
    </source>
</evidence>
<evidence type="ECO:0000313" key="4">
    <source>
        <dbReference type="Proteomes" id="UP000276349"/>
    </source>
</evidence>
<sequence>MNLQQQLEQYSPFNEQEAKDQEIILRYMDTFDNLLTRENEFAHFTASAWLVNRDRTKVLMAFHNIYQSWSWVGGHADGDANLLHVALKEAKEETGLKNVKPVSEEIYSIEILGVPAHVKKGKHVATHVHLNVTYLLEADENELTTIKPDENSDINWFGLEEAIAASKEPEMKVVYRKLNDKLTVYCQNTVL</sequence>
<dbReference type="CDD" id="cd03674">
    <property type="entry name" value="NUDIX_Hydrolase"/>
    <property type="match status" value="1"/>
</dbReference>
<dbReference type="InterPro" id="IPR015797">
    <property type="entry name" value="NUDIX_hydrolase-like_dom_sf"/>
</dbReference>
<keyword evidence="4" id="KW-1185">Reference proteome</keyword>
<evidence type="ECO:0000313" key="3">
    <source>
        <dbReference type="EMBL" id="RTQ92505.1"/>
    </source>
</evidence>
<comment type="caution">
    <text evidence="3">The sequence shown here is derived from an EMBL/GenBank/DDBJ whole genome shotgun (WGS) entry which is preliminary data.</text>
</comment>
<dbReference type="SUPFAM" id="SSF55811">
    <property type="entry name" value="Nudix"/>
    <property type="match status" value="1"/>
</dbReference>
<dbReference type="OrthoDB" id="9787880at2"/>
<dbReference type="PANTHER" id="PTHR43736:SF1">
    <property type="entry name" value="DIHYDRONEOPTERIN TRIPHOSPHATE DIPHOSPHATASE"/>
    <property type="match status" value="1"/>
</dbReference>